<accession>A0ABD1UQ78</accession>
<organism evidence="2 3">
    <name type="scientific">Abeliophyllum distichum</name>
    <dbReference type="NCBI Taxonomy" id="126358"/>
    <lineage>
        <taxon>Eukaryota</taxon>
        <taxon>Viridiplantae</taxon>
        <taxon>Streptophyta</taxon>
        <taxon>Embryophyta</taxon>
        <taxon>Tracheophyta</taxon>
        <taxon>Spermatophyta</taxon>
        <taxon>Magnoliopsida</taxon>
        <taxon>eudicotyledons</taxon>
        <taxon>Gunneridae</taxon>
        <taxon>Pentapetalae</taxon>
        <taxon>asterids</taxon>
        <taxon>lamiids</taxon>
        <taxon>Lamiales</taxon>
        <taxon>Oleaceae</taxon>
        <taxon>Forsythieae</taxon>
        <taxon>Abeliophyllum</taxon>
    </lineage>
</organism>
<sequence length="101" mass="11764">MVWPLPNDRRFIPCLCRRCLTKAVQLVDDVKAHIFNFDFLETYEKWIHHVENQNEHVHARAHNEGVVGGDEIVDVLNDTVRDDSTCIDMFEALRSELYPGV</sequence>
<evidence type="ECO:0000313" key="3">
    <source>
        <dbReference type="Proteomes" id="UP001604336"/>
    </source>
</evidence>
<proteinExistence type="predicted"/>
<dbReference type="EMBL" id="JBFOLK010000003">
    <property type="protein sequence ID" value="KAL2527201.1"/>
    <property type="molecule type" value="Genomic_DNA"/>
</dbReference>
<reference evidence="3" key="1">
    <citation type="submission" date="2024-07" db="EMBL/GenBank/DDBJ databases">
        <title>Two chromosome-level genome assemblies of Korean endemic species Abeliophyllum distichum and Forsythia ovata (Oleaceae).</title>
        <authorList>
            <person name="Jang H."/>
        </authorList>
    </citation>
    <scope>NUCLEOTIDE SEQUENCE [LARGE SCALE GENOMIC DNA]</scope>
</reference>
<gene>
    <name evidence="2" type="ORF">Adt_12255</name>
</gene>
<dbReference type="Pfam" id="PF13963">
    <property type="entry name" value="Transpos_assoc"/>
    <property type="match status" value="1"/>
</dbReference>
<feature type="domain" description="Transposase-associated" evidence="1">
    <location>
        <begin position="9"/>
        <end position="51"/>
    </location>
</feature>
<protein>
    <submittedName>
        <fullName evidence="2">Transposase-associated domain</fullName>
    </submittedName>
</protein>
<dbReference type="AlphaFoldDB" id="A0ABD1UQ78"/>
<comment type="caution">
    <text evidence="2">The sequence shown here is derived from an EMBL/GenBank/DDBJ whole genome shotgun (WGS) entry which is preliminary data.</text>
</comment>
<name>A0ABD1UQ78_9LAMI</name>
<evidence type="ECO:0000313" key="2">
    <source>
        <dbReference type="EMBL" id="KAL2527201.1"/>
    </source>
</evidence>
<keyword evidence="3" id="KW-1185">Reference proteome</keyword>
<evidence type="ECO:0000259" key="1">
    <source>
        <dbReference type="Pfam" id="PF13963"/>
    </source>
</evidence>
<dbReference type="InterPro" id="IPR029480">
    <property type="entry name" value="Transpos_assoc"/>
</dbReference>
<dbReference type="Proteomes" id="UP001604336">
    <property type="component" value="Unassembled WGS sequence"/>
</dbReference>